<feature type="compositionally biased region" description="Basic and acidic residues" evidence="1">
    <location>
        <begin position="58"/>
        <end position="71"/>
    </location>
</feature>
<dbReference type="Proteomes" id="UP000660262">
    <property type="component" value="Unassembled WGS sequence"/>
</dbReference>
<comment type="caution">
    <text evidence="3">The sequence shown here is derived from an EMBL/GenBank/DDBJ whole genome shotgun (WGS) entry which is preliminary data.</text>
</comment>
<evidence type="ECO:0000256" key="1">
    <source>
        <dbReference type="SAM" id="MobiDB-lite"/>
    </source>
</evidence>
<feature type="compositionally biased region" description="Basic and acidic residues" evidence="1">
    <location>
        <begin position="317"/>
        <end position="343"/>
    </location>
</feature>
<evidence type="ECO:0000313" key="4">
    <source>
        <dbReference type="Proteomes" id="UP000660262"/>
    </source>
</evidence>
<evidence type="ECO:0000313" key="3">
    <source>
        <dbReference type="EMBL" id="GHP11689.1"/>
    </source>
</evidence>
<organism evidence="3 4">
    <name type="scientific">Pycnococcus provasolii</name>
    <dbReference type="NCBI Taxonomy" id="41880"/>
    <lineage>
        <taxon>Eukaryota</taxon>
        <taxon>Viridiplantae</taxon>
        <taxon>Chlorophyta</taxon>
        <taxon>Pseudoscourfieldiophyceae</taxon>
        <taxon>Pseudoscourfieldiales</taxon>
        <taxon>Pycnococcaceae</taxon>
        <taxon>Pycnococcus</taxon>
    </lineage>
</organism>
<keyword evidence="2" id="KW-0732">Signal</keyword>
<feature type="region of interest" description="Disordered" evidence="1">
    <location>
        <begin position="471"/>
        <end position="518"/>
    </location>
</feature>
<proteinExistence type="predicted"/>
<protein>
    <submittedName>
        <fullName evidence="3">Uncharacterized protein</fullName>
    </submittedName>
</protein>
<accession>A0A830I3T4</accession>
<feature type="compositionally biased region" description="Basic residues" evidence="1">
    <location>
        <begin position="85"/>
        <end position="95"/>
    </location>
</feature>
<feature type="region of interest" description="Disordered" evidence="1">
    <location>
        <begin position="53"/>
        <end position="114"/>
    </location>
</feature>
<feature type="chain" id="PRO_5032527312" evidence="2">
    <location>
        <begin position="37"/>
        <end position="518"/>
    </location>
</feature>
<feature type="compositionally biased region" description="Basic and acidic residues" evidence="1">
    <location>
        <begin position="485"/>
        <end position="510"/>
    </location>
</feature>
<feature type="region of interest" description="Disordered" evidence="1">
    <location>
        <begin position="317"/>
        <end position="354"/>
    </location>
</feature>
<name>A0A830I3T4_9CHLO</name>
<dbReference type="AlphaFoldDB" id="A0A830I3T4"/>
<sequence>MLLRRPSGALSGHRSCFVSLLLLGSLVSSALWTAHAYETDEQLGNAEMESAETLYESTRQRGRGDAQHVADEAEPVATTEDAHATSKHHHARAHHGGGEAARLRDSARRGGVQEGSWQAQLFPLYGKHNHNKPLHHRHHHEPGGMEVHIDDVHRHHVAQSDNHIATEEDILPKPPPRRRWRKHVGEGLALTGTTKFGPTAEGGDAGASADYHQLNNYLQLNTLGHHMAVRSKGEEQQRPQRVEDDARPYVHKNHLSKFERTGFETFAREARHDSAKALIAGASKAELHAARGSSLRQPSKTGMNVRLETRNAVLEKAEGHPDHSHADLHDARSARDAAWDRHRQGSSGSYLDLLTGNDEHEHEHVHHSTAPSPPPPPTSFITHEGYKPLTARGLERKAAAQAEIYEAHHSSAWNRAPPRDRKLVERESAWKLLNPHDNGIIYDRHGPRVTVKGVVQSRGYTRQALKTADQFRGWTQDTNLASGVGDRDHAPPPPPRDHRKDGTLTEDARRSGRHGRRL</sequence>
<evidence type="ECO:0000256" key="2">
    <source>
        <dbReference type="SAM" id="SignalP"/>
    </source>
</evidence>
<dbReference type="EMBL" id="BNJQ01000036">
    <property type="protein sequence ID" value="GHP11689.1"/>
    <property type="molecule type" value="Genomic_DNA"/>
</dbReference>
<reference evidence="3" key="1">
    <citation type="submission" date="2020-10" db="EMBL/GenBank/DDBJ databases">
        <title>Unveiling of a novel bifunctional photoreceptor, Dualchrome1, isolated from a cosmopolitan green alga.</title>
        <authorList>
            <person name="Suzuki S."/>
            <person name="Kawachi M."/>
        </authorList>
    </citation>
    <scope>NUCLEOTIDE SEQUENCE</scope>
    <source>
        <strain evidence="3">NIES 2893</strain>
    </source>
</reference>
<keyword evidence="4" id="KW-1185">Reference proteome</keyword>
<gene>
    <name evidence="3" type="ORF">PPROV_001041700</name>
</gene>
<feature type="signal peptide" evidence="2">
    <location>
        <begin position="1"/>
        <end position="36"/>
    </location>
</feature>
<feature type="region of interest" description="Disordered" evidence="1">
    <location>
        <begin position="359"/>
        <end position="378"/>
    </location>
</feature>